<dbReference type="GO" id="GO:0035600">
    <property type="term" value="P:tRNA methylthiolation"/>
    <property type="evidence" value="ECO:0007669"/>
    <property type="project" value="TreeGrafter"/>
</dbReference>
<dbReference type="Pfam" id="PF00919">
    <property type="entry name" value="UPF0004"/>
    <property type="match status" value="1"/>
</dbReference>
<gene>
    <name evidence="15" type="ORF">TrLO_g557</name>
</gene>
<dbReference type="SFLD" id="SFLDG01061">
    <property type="entry name" value="methylthiotransferase"/>
    <property type="match status" value="1"/>
</dbReference>
<dbReference type="HAMAP" id="MF_01864">
    <property type="entry name" value="tRNA_metthiotr_MiaB"/>
    <property type="match status" value="1"/>
</dbReference>
<dbReference type="GO" id="GO:0046872">
    <property type="term" value="F:metal ion binding"/>
    <property type="evidence" value="ECO:0007669"/>
    <property type="project" value="UniProtKB-KW"/>
</dbReference>
<evidence type="ECO:0000256" key="5">
    <source>
        <dbReference type="ARBA" id="ARBA00022723"/>
    </source>
</evidence>
<accession>A0A9W7ATG9</accession>
<evidence type="ECO:0000313" key="16">
    <source>
        <dbReference type="Proteomes" id="UP001165122"/>
    </source>
</evidence>
<comment type="caution">
    <text evidence="15">The sequence shown here is derived from an EMBL/GenBank/DDBJ whole genome shotgun (WGS) entry which is preliminary data.</text>
</comment>
<dbReference type="PROSITE" id="PS50198">
    <property type="entry name" value="PPIC_PPIASE_2"/>
    <property type="match status" value="1"/>
</dbReference>
<dbReference type="SUPFAM" id="SSF54534">
    <property type="entry name" value="FKBP-like"/>
    <property type="match status" value="1"/>
</dbReference>
<organism evidence="15 16">
    <name type="scientific">Triparma laevis f. longispina</name>
    <dbReference type="NCBI Taxonomy" id="1714387"/>
    <lineage>
        <taxon>Eukaryota</taxon>
        <taxon>Sar</taxon>
        <taxon>Stramenopiles</taxon>
        <taxon>Ochrophyta</taxon>
        <taxon>Bolidophyceae</taxon>
        <taxon>Parmales</taxon>
        <taxon>Triparmaceae</taxon>
        <taxon>Triparma</taxon>
    </lineage>
</organism>
<keyword evidence="4" id="KW-0949">S-adenosyl-L-methionine</keyword>
<evidence type="ECO:0000256" key="10">
    <source>
        <dbReference type="SAM" id="SignalP"/>
    </source>
</evidence>
<keyword evidence="10" id="KW-0732">Signal</keyword>
<keyword evidence="8" id="KW-0413">Isomerase</keyword>
<dbReference type="PROSITE" id="PS51449">
    <property type="entry name" value="MTTASE_N"/>
    <property type="match status" value="1"/>
</dbReference>
<dbReference type="Proteomes" id="UP001165122">
    <property type="component" value="Unassembled WGS sequence"/>
</dbReference>
<dbReference type="SFLD" id="SFLDF00273">
    <property type="entry name" value="(dimethylallyl)adenosine_tRNA"/>
    <property type="match status" value="1"/>
</dbReference>
<keyword evidence="8" id="KW-0697">Rotamase</keyword>
<evidence type="ECO:0000256" key="6">
    <source>
        <dbReference type="ARBA" id="ARBA00023004"/>
    </source>
</evidence>
<feature type="region of interest" description="Disordered" evidence="9">
    <location>
        <begin position="137"/>
        <end position="164"/>
    </location>
</feature>
<dbReference type="InterPro" id="IPR006638">
    <property type="entry name" value="Elp3/MiaA/NifB-like_rSAM"/>
</dbReference>
<dbReference type="InterPro" id="IPR007197">
    <property type="entry name" value="rSAM"/>
</dbReference>
<dbReference type="CDD" id="cd01335">
    <property type="entry name" value="Radical_SAM"/>
    <property type="match status" value="1"/>
</dbReference>
<evidence type="ECO:0000256" key="9">
    <source>
        <dbReference type="SAM" id="MobiDB-lite"/>
    </source>
</evidence>
<dbReference type="InterPro" id="IPR046357">
    <property type="entry name" value="PPIase_dom_sf"/>
</dbReference>
<feature type="signal peptide" evidence="10">
    <location>
        <begin position="1"/>
        <end position="20"/>
    </location>
</feature>
<comment type="cofactor">
    <cofactor evidence="1">
        <name>[4Fe-4S] cluster</name>
        <dbReference type="ChEBI" id="CHEBI:49883"/>
    </cofactor>
</comment>
<dbReference type="Pfam" id="PF01938">
    <property type="entry name" value="TRAM"/>
    <property type="match status" value="1"/>
</dbReference>
<feature type="domain" description="Radical SAM core" evidence="14">
    <location>
        <begin position="370"/>
        <end position="600"/>
    </location>
</feature>
<dbReference type="InterPro" id="IPR038135">
    <property type="entry name" value="Methylthiotransferase_N_sf"/>
</dbReference>
<dbReference type="SFLD" id="SFLDG01082">
    <property type="entry name" value="B12-binding_domain_containing"/>
    <property type="match status" value="1"/>
</dbReference>
<dbReference type="GO" id="GO:0003755">
    <property type="term" value="F:peptidyl-prolyl cis-trans isomerase activity"/>
    <property type="evidence" value="ECO:0007669"/>
    <property type="project" value="UniProtKB-KW"/>
</dbReference>
<sequence length="670" mass="74041">MREHFSLTLLLLLLLPSAISFLLSPHPLSRTIVSTPLARSLSSTTTSNPSAASSSTPHSSIIPTVYKNQTKYLVENTSYTPTSISSVYVRHCLMQTLSAAEDVLSQIRKLSSYTSDCEDVSIDPFGDVTSLISDCEGSKEKRGDVGWIDRPSSSSSSSYPGSSIFPPSARSTLFTHRLKPGDIHLIKSPLGYHLTKVSDVTLKPDFPNTYIGPKPKLKGSGITSSSSPLNSSKKYSILTAGCQMNVADSERLEGQLHSSGIIKTDEIKNADIVILNTCSIRDLAQSRVYDTLGPIARKKREGAKITLVVTGCVAQQEGQNLLKRIPEIDLVMGPQHVNRLNDLLESIELGHQIVSTESTVISEDISKPVRGDKYRAWVNVIFGCNEHCSYCVVPNTRGVEQSRNVEHIFEECRGLGEGGVKEVTLLGQNIDAYGRDLNPKGNFADLLGVVNKVEGIERVRYVTSHPRYFSDRVIEAVRDLPKVCEQFHLPPQAGGNEVLKNMRRGYTFESYMKIVNKIREKCPDASITGDIIVGFPGETEEEFQRTLDLMEAVHYDNLNSFAYSPRPFTDAALSDAQIPEEVKAERLKRVQNLSVIHGLERSQRYVGRTEEVLVEGPNPKNAQEEVFGRNRQGRHVFFKGDIDLVGKLVDVKIEGARTWSLMGTLVDVMG</sequence>
<dbReference type="PROSITE" id="PS01278">
    <property type="entry name" value="MTTASE_RADICAL"/>
    <property type="match status" value="1"/>
</dbReference>
<keyword evidence="3" id="KW-0004">4Fe-4S</keyword>
<dbReference type="OrthoDB" id="190098at2759"/>
<evidence type="ECO:0000259" key="14">
    <source>
        <dbReference type="PROSITE" id="PS51918"/>
    </source>
</evidence>
<dbReference type="FunFam" id="3.80.30.20:FF:000001">
    <property type="entry name" value="tRNA-2-methylthio-N(6)-dimethylallyladenosine synthase 2"/>
    <property type="match status" value="1"/>
</dbReference>
<evidence type="ECO:0000256" key="8">
    <source>
        <dbReference type="PROSITE-ProRule" id="PRU00278"/>
    </source>
</evidence>
<dbReference type="NCBIfam" id="TIGR00089">
    <property type="entry name" value="MiaB/RimO family radical SAM methylthiotransferase"/>
    <property type="match status" value="1"/>
</dbReference>
<dbReference type="InterPro" id="IPR002792">
    <property type="entry name" value="TRAM_dom"/>
</dbReference>
<dbReference type="Gene3D" id="3.10.50.40">
    <property type="match status" value="1"/>
</dbReference>
<evidence type="ECO:0000256" key="3">
    <source>
        <dbReference type="ARBA" id="ARBA00022485"/>
    </source>
</evidence>
<evidence type="ECO:0000259" key="13">
    <source>
        <dbReference type="PROSITE" id="PS51449"/>
    </source>
</evidence>
<dbReference type="GO" id="GO:0051539">
    <property type="term" value="F:4 iron, 4 sulfur cluster binding"/>
    <property type="evidence" value="ECO:0007669"/>
    <property type="project" value="UniProtKB-KW"/>
</dbReference>
<dbReference type="InterPro" id="IPR000297">
    <property type="entry name" value="PPIase_PpiC"/>
</dbReference>
<dbReference type="PROSITE" id="PS51918">
    <property type="entry name" value="RADICAL_SAM"/>
    <property type="match status" value="1"/>
</dbReference>
<dbReference type="InterPro" id="IPR006463">
    <property type="entry name" value="MiaB_methiolase"/>
</dbReference>
<evidence type="ECO:0000256" key="2">
    <source>
        <dbReference type="ARBA" id="ARBA00009815"/>
    </source>
</evidence>
<keyword evidence="16" id="KW-1185">Reference proteome</keyword>
<evidence type="ECO:0000256" key="4">
    <source>
        <dbReference type="ARBA" id="ARBA00022691"/>
    </source>
</evidence>
<comment type="similarity">
    <text evidence="2">Belongs to the methylthiotransferase family. MiaB subfamily.</text>
</comment>
<feature type="domain" description="TRAM" evidence="12">
    <location>
        <begin position="603"/>
        <end position="667"/>
    </location>
</feature>
<dbReference type="PANTHER" id="PTHR43020:SF2">
    <property type="entry name" value="MITOCHONDRIAL TRNA METHYLTHIOTRANSFERASE CDK5RAP1"/>
    <property type="match status" value="1"/>
</dbReference>
<dbReference type="SUPFAM" id="SSF102114">
    <property type="entry name" value="Radical SAM enzymes"/>
    <property type="match status" value="1"/>
</dbReference>
<evidence type="ECO:0000259" key="12">
    <source>
        <dbReference type="PROSITE" id="PS50926"/>
    </source>
</evidence>
<dbReference type="EMBL" id="BRXW01000734">
    <property type="protein sequence ID" value="GMH75720.1"/>
    <property type="molecule type" value="Genomic_DNA"/>
</dbReference>
<keyword evidence="5" id="KW-0479">Metal-binding</keyword>
<dbReference type="InterPro" id="IPR023404">
    <property type="entry name" value="rSAM_horseshoe"/>
</dbReference>
<dbReference type="PANTHER" id="PTHR43020">
    <property type="entry name" value="CDK5 REGULATORY SUBUNIT-ASSOCIATED PROTEIN 1"/>
    <property type="match status" value="1"/>
</dbReference>
<name>A0A9W7ATG9_9STRA</name>
<protein>
    <recommendedName>
        <fullName evidence="17">tRNA-2-methylthio-N(6)-dimethylallyladenosine synthase</fullName>
    </recommendedName>
</protein>
<feature type="domain" description="PpiC" evidence="11">
    <location>
        <begin position="84"/>
        <end position="199"/>
    </location>
</feature>
<evidence type="ECO:0000256" key="1">
    <source>
        <dbReference type="ARBA" id="ARBA00001966"/>
    </source>
</evidence>
<evidence type="ECO:0000259" key="11">
    <source>
        <dbReference type="PROSITE" id="PS50198"/>
    </source>
</evidence>
<feature type="chain" id="PRO_5040988885" description="tRNA-2-methylthio-N(6)-dimethylallyladenosine synthase" evidence="10">
    <location>
        <begin position="21"/>
        <end position="670"/>
    </location>
</feature>
<dbReference type="Gene3D" id="3.40.50.12160">
    <property type="entry name" value="Methylthiotransferase, N-terminal domain"/>
    <property type="match status" value="1"/>
</dbReference>
<dbReference type="SMART" id="SM00729">
    <property type="entry name" value="Elp3"/>
    <property type="match status" value="1"/>
</dbReference>
<dbReference type="NCBIfam" id="TIGR01574">
    <property type="entry name" value="miaB-methiolase"/>
    <property type="match status" value="1"/>
</dbReference>
<dbReference type="InterPro" id="IPR005839">
    <property type="entry name" value="Methylthiotransferase"/>
</dbReference>
<evidence type="ECO:0008006" key="17">
    <source>
        <dbReference type="Google" id="ProtNLM"/>
    </source>
</evidence>
<feature type="domain" description="MTTase N-terminal" evidence="13">
    <location>
        <begin position="233"/>
        <end position="349"/>
    </location>
</feature>
<dbReference type="InterPro" id="IPR013848">
    <property type="entry name" value="Methylthiotransferase_N"/>
</dbReference>
<proteinExistence type="inferred from homology"/>
<dbReference type="Gene3D" id="3.80.30.20">
    <property type="entry name" value="tm_1862 like domain"/>
    <property type="match status" value="1"/>
</dbReference>
<keyword evidence="7" id="KW-0411">Iron-sulfur</keyword>
<dbReference type="GO" id="GO:0035596">
    <property type="term" value="F:methylthiotransferase activity"/>
    <property type="evidence" value="ECO:0007669"/>
    <property type="project" value="InterPro"/>
</dbReference>
<dbReference type="InterPro" id="IPR020612">
    <property type="entry name" value="Methylthiotransferase_CS"/>
</dbReference>
<dbReference type="FunFam" id="3.40.50.12160:FF:000003">
    <property type="entry name" value="CDK5 regulatory subunit-associated protein 1"/>
    <property type="match status" value="1"/>
</dbReference>
<dbReference type="SFLD" id="SFLDS00029">
    <property type="entry name" value="Radical_SAM"/>
    <property type="match status" value="1"/>
</dbReference>
<evidence type="ECO:0000256" key="7">
    <source>
        <dbReference type="ARBA" id="ARBA00023014"/>
    </source>
</evidence>
<keyword evidence="6" id="KW-0408">Iron</keyword>
<feature type="compositionally biased region" description="Low complexity" evidence="9">
    <location>
        <begin position="151"/>
        <end position="164"/>
    </location>
</feature>
<dbReference type="PROSITE" id="PS50926">
    <property type="entry name" value="TRAM"/>
    <property type="match status" value="1"/>
</dbReference>
<dbReference type="Pfam" id="PF04055">
    <property type="entry name" value="Radical_SAM"/>
    <property type="match status" value="1"/>
</dbReference>
<reference evidence="16" key="1">
    <citation type="journal article" date="2023" name="Commun. Biol.">
        <title>Genome analysis of Parmales, the sister group of diatoms, reveals the evolutionary specialization of diatoms from phago-mixotrophs to photoautotrophs.</title>
        <authorList>
            <person name="Ban H."/>
            <person name="Sato S."/>
            <person name="Yoshikawa S."/>
            <person name="Yamada K."/>
            <person name="Nakamura Y."/>
            <person name="Ichinomiya M."/>
            <person name="Sato N."/>
            <person name="Blanc-Mathieu R."/>
            <person name="Endo H."/>
            <person name="Kuwata A."/>
            <person name="Ogata H."/>
        </authorList>
    </citation>
    <scope>NUCLEOTIDE SEQUENCE [LARGE SCALE GENOMIC DNA]</scope>
    <source>
        <strain evidence="16">NIES 3700</strain>
    </source>
</reference>
<evidence type="ECO:0000313" key="15">
    <source>
        <dbReference type="EMBL" id="GMH75720.1"/>
    </source>
</evidence>
<dbReference type="InterPro" id="IPR058240">
    <property type="entry name" value="rSAM_sf"/>
</dbReference>
<dbReference type="AlphaFoldDB" id="A0A9W7ATG9"/>